<protein>
    <submittedName>
        <fullName evidence="1">28724_t:CDS:1</fullName>
    </submittedName>
</protein>
<evidence type="ECO:0000313" key="1">
    <source>
        <dbReference type="EMBL" id="CAG8854168.1"/>
    </source>
</evidence>
<gene>
    <name evidence="1" type="ORF">GMARGA_LOCUS42989</name>
</gene>
<proteinExistence type="predicted"/>
<evidence type="ECO:0000313" key="2">
    <source>
        <dbReference type="Proteomes" id="UP000789901"/>
    </source>
</evidence>
<comment type="caution">
    <text evidence="1">The sequence shown here is derived from an EMBL/GenBank/DDBJ whole genome shotgun (WGS) entry which is preliminary data.</text>
</comment>
<dbReference type="EMBL" id="CAJVQB010134271">
    <property type="protein sequence ID" value="CAG8854168.1"/>
    <property type="molecule type" value="Genomic_DNA"/>
</dbReference>
<sequence length="62" mass="7444">YFKYYEPEETFNLTVNKKHSSNNNTLENFSDSTDYQLRHLPSHVNIYCKKKPLKLGKNIKKH</sequence>
<name>A0ABN7XFT3_GIGMA</name>
<reference evidence="1 2" key="1">
    <citation type="submission" date="2021-06" db="EMBL/GenBank/DDBJ databases">
        <authorList>
            <person name="Kallberg Y."/>
            <person name="Tangrot J."/>
            <person name="Rosling A."/>
        </authorList>
    </citation>
    <scope>NUCLEOTIDE SEQUENCE [LARGE SCALE GENOMIC DNA]</scope>
    <source>
        <strain evidence="1 2">120-4 pot B 10/14</strain>
    </source>
</reference>
<feature type="non-terminal residue" evidence="1">
    <location>
        <position position="1"/>
    </location>
</feature>
<accession>A0ABN7XFT3</accession>
<organism evidence="1 2">
    <name type="scientific">Gigaspora margarita</name>
    <dbReference type="NCBI Taxonomy" id="4874"/>
    <lineage>
        <taxon>Eukaryota</taxon>
        <taxon>Fungi</taxon>
        <taxon>Fungi incertae sedis</taxon>
        <taxon>Mucoromycota</taxon>
        <taxon>Glomeromycotina</taxon>
        <taxon>Glomeromycetes</taxon>
        <taxon>Diversisporales</taxon>
        <taxon>Gigasporaceae</taxon>
        <taxon>Gigaspora</taxon>
    </lineage>
</organism>
<dbReference type="Proteomes" id="UP000789901">
    <property type="component" value="Unassembled WGS sequence"/>
</dbReference>
<keyword evidence="2" id="KW-1185">Reference proteome</keyword>